<dbReference type="InterPro" id="IPR011993">
    <property type="entry name" value="PH-like_dom_sf"/>
</dbReference>
<keyword evidence="3" id="KW-0808">Transferase</keyword>
<dbReference type="SMART" id="SM00233">
    <property type="entry name" value="PH"/>
    <property type="match status" value="1"/>
</dbReference>
<protein>
    <submittedName>
        <fullName evidence="10">RAC-alpha serine/threonine-protein kinase-like isoform X1</fullName>
    </submittedName>
</protein>
<dbReference type="PROSITE" id="PS00109">
    <property type="entry name" value="PROTEIN_KINASE_TYR"/>
    <property type="match status" value="1"/>
</dbReference>
<dbReference type="FunFam" id="2.30.29.30:FF:000027">
    <property type="entry name" value="Non-specific serine/threonine protein kinase"/>
    <property type="match status" value="1"/>
</dbReference>
<dbReference type="SUPFAM" id="SSF50729">
    <property type="entry name" value="PH domain-like"/>
    <property type="match status" value="1"/>
</dbReference>
<evidence type="ECO:0000256" key="1">
    <source>
        <dbReference type="ARBA" id="ARBA00006935"/>
    </source>
</evidence>
<dbReference type="SMART" id="SM00219">
    <property type="entry name" value="TyrKc"/>
    <property type="match status" value="1"/>
</dbReference>
<evidence type="ECO:0000256" key="6">
    <source>
        <dbReference type="ARBA" id="ARBA00022840"/>
    </source>
</evidence>
<dbReference type="InterPro" id="IPR020635">
    <property type="entry name" value="Tyr_kinase_cat_dom"/>
</dbReference>
<dbReference type="Gene3D" id="1.10.510.10">
    <property type="entry name" value="Transferase(Phosphotransferase) domain 1"/>
    <property type="match status" value="1"/>
</dbReference>
<evidence type="ECO:0000256" key="2">
    <source>
        <dbReference type="ARBA" id="ARBA00022527"/>
    </source>
</evidence>
<evidence type="ECO:0000259" key="8">
    <source>
        <dbReference type="PROSITE" id="PS50011"/>
    </source>
</evidence>
<evidence type="ECO:0000256" key="5">
    <source>
        <dbReference type="ARBA" id="ARBA00022777"/>
    </source>
</evidence>
<sequence length="520" mass="58151">MPTSCEDVIGQNSSTSAAQCPNRRSRSRALSVECAMVFGRVAHQGWLHKRGEHIRTWRARYFLLYECGELVGYRTWPADVAGESEPRAPDNRYSVRGCRLRTSDRPRPHAFVLCLRAYEPVERHFSLDSDDQSRSHWMTAISEVAERLLGSPARESYLMSLDNYEFVRMLGRGAFGKVMLSRERSSGKLYVIQVVKRRASWGGGSGCGSGGGSGVGCGGGHHVLEMSSHPFLTALRHSFQTARHVCYLMEFANGGDLQLHLAEAGSFPEPRARFYAAEMTAALGHLHDEGIVHRDLRLENVLLDRHGHIKITNFGFSKADMRYGDTTGTHYGALEYLAPEQHAGLPYGPAVDWWALGVALYHMVCGRLPFAAVDTVPRRLLYDQVRFPSTVSVECRALVAGLLALRPAERLGASPDDALDVMHHAFFASIEWNDLLAKKVPPPFRPPVDADTDARLFQLSRLSRSLQPPPDALCSQTGREVRCDYATPRAVQRSHSRRRRRRTTHDCLTSIINTTQWPDT</sequence>
<dbReference type="PANTHER" id="PTHR24351">
    <property type="entry name" value="RIBOSOMAL PROTEIN S6 KINASE"/>
    <property type="match status" value="1"/>
</dbReference>
<dbReference type="PROSITE" id="PS50003">
    <property type="entry name" value="PH_DOMAIN"/>
    <property type="match status" value="1"/>
</dbReference>
<dbReference type="PROSITE" id="PS51285">
    <property type="entry name" value="AGC_KINASE_CTER"/>
    <property type="match status" value="1"/>
</dbReference>
<gene>
    <name evidence="10" type="primary">LOC106121619</name>
</gene>
<dbReference type="InterPro" id="IPR008266">
    <property type="entry name" value="Tyr_kinase_AS"/>
</dbReference>
<dbReference type="Gene3D" id="2.30.29.30">
    <property type="entry name" value="Pleckstrin-homology domain (PH domain)/Phosphotyrosine-binding domain (PTB)"/>
    <property type="match status" value="1"/>
</dbReference>
<dbReference type="FunFam" id="1.10.510.10:FF:000210">
    <property type="entry name" value="Non-specific serine/threonine protein kinase"/>
    <property type="match status" value="1"/>
</dbReference>
<feature type="domain" description="Protein kinase" evidence="8">
    <location>
        <begin position="164"/>
        <end position="427"/>
    </location>
</feature>
<evidence type="ECO:0000256" key="4">
    <source>
        <dbReference type="ARBA" id="ARBA00022741"/>
    </source>
</evidence>
<dbReference type="InterPro" id="IPR011009">
    <property type="entry name" value="Kinase-like_dom_sf"/>
</dbReference>
<dbReference type="GO" id="GO:0005524">
    <property type="term" value="F:ATP binding"/>
    <property type="evidence" value="ECO:0007669"/>
    <property type="project" value="UniProtKB-KW"/>
</dbReference>
<dbReference type="GeneID" id="106121619"/>
<keyword evidence="4" id="KW-0547">Nucleotide-binding</keyword>
<evidence type="ECO:0000313" key="10">
    <source>
        <dbReference type="RefSeq" id="XP_013172791.1"/>
    </source>
</evidence>
<dbReference type="SUPFAM" id="SSF56112">
    <property type="entry name" value="Protein kinase-like (PK-like)"/>
    <property type="match status" value="1"/>
</dbReference>
<evidence type="ECO:0000259" key="7">
    <source>
        <dbReference type="PROSITE" id="PS50003"/>
    </source>
</evidence>
<dbReference type="GO" id="GO:0004713">
    <property type="term" value="F:protein tyrosine kinase activity"/>
    <property type="evidence" value="ECO:0007669"/>
    <property type="project" value="InterPro"/>
</dbReference>
<dbReference type="InterPro" id="IPR000961">
    <property type="entry name" value="AGC-kinase_C"/>
</dbReference>
<name>A0AAJ6ZHN3_PAPXU</name>
<dbReference type="Gene3D" id="3.30.200.20">
    <property type="entry name" value="Phosphorylase Kinase, domain 1"/>
    <property type="match status" value="1"/>
</dbReference>
<dbReference type="KEGG" id="pxu:106121619"/>
<comment type="similarity">
    <text evidence="1">Belongs to the protein kinase superfamily. AGC Ser/Thr protein kinase family. RAC subfamily.</text>
</comment>
<keyword evidence="2" id="KW-0723">Serine/threonine-protein kinase</keyword>
<dbReference type="RefSeq" id="XP_013172791.1">
    <property type="nucleotide sequence ID" value="XM_013317337.1"/>
</dbReference>
<dbReference type="Proteomes" id="UP000694872">
    <property type="component" value="Unplaced"/>
</dbReference>
<keyword evidence="6" id="KW-0067">ATP-binding</keyword>
<dbReference type="AlphaFoldDB" id="A0AAJ6ZHN3"/>
<dbReference type="PROSITE" id="PS50011">
    <property type="entry name" value="PROTEIN_KINASE_DOM"/>
    <property type="match status" value="1"/>
</dbReference>
<accession>A0AAJ6ZHN3</accession>
<keyword evidence="5" id="KW-0418">Kinase</keyword>
<dbReference type="GO" id="GO:0004674">
    <property type="term" value="F:protein serine/threonine kinase activity"/>
    <property type="evidence" value="ECO:0007669"/>
    <property type="project" value="UniProtKB-KW"/>
</dbReference>
<dbReference type="Pfam" id="PF00169">
    <property type="entry name" value="PH"/>
    <property type="match status" value="1"/>
</dbReference>
<evidence type="ECO:0000256" key="3">
    <source>
        <dbReference type="ARBA" id="ARBA00022679"/>
    </source>
</evidence>
<proteinExistence type="inferred from homology"/>
<dbReference type="Pfam" id="PF00069">
    <property type="entry name" value="Pkinase"/>
    <property type="match status" value="1"/>
</dbReference>
<dbReference type="InterPro" id="IPR001849">
    <property type="entry name" value="PH_domain"/>
</dbReference>
<dbReference type="InterPro" id="IPR000719">
    <property type="entry name" value="Prot_kinase_dom"/>
</dbReference>
<evidence type="ECO:0000259" key="9">
    <source>
        <dbReference type="PROSITE" id="PS51285"/>
    </source>
</evidence>
<reference evidence="10" key="1">
    <citation type="submission" date="2025-08" db="UniProtKB">
        <authorList>
            <consortium name="RefSeq"/>
        </authorList>
    </citation>
    <scope>IDENTIFICATION</scope>
</reference>
<feature type="domain" description="PH" evidence="7">
    <location>
        <begin position="40"/>
        <end position="146"/>
    </location>
</feature>
<organism evidence="10">
    <name type="scientific">Papilio xuthus</name>
    <name type="common">Asian swallowtail butterfly</name>
    <dbReference type="NCBI Taxonomy" id="66420"/>
    <lineage>
        <taxon>Eukaryota</taxon>
        <taxon>Metazoa</taxon>
        <taxon>Ecdysozoa</taxon>
        <taxon>Arthropoda</taxon>
        <taxon>Hexapoda</taxon>
        <taxon>Insecta</taxon>
        <taxon>Pterygota</taxon>
        <taxon>Neoptera</taxon>
        <taxon>Endopterygota</taxon>
        <taxon>Lepidoptera</taxon>
        <taxon>Glossata</taxon>
        <taxon>Ditrysia</taxon>
        <taxon>Papilionoidea</taxon>
        <taxon>Papilionidae</taxon>
        <taxon>Papilioninae</taxon>
        <taxon>Papilio</taxon>
    </lineage>
</organism>
<feature type="domain" description="AGC-kinase C-terminal" evidence="9">
    <location>
        <begin position="428"/>
        <end position="520"/>
    </location>
</feature>